<accession>A0A5R9F328</accession>
<evidence type="ECO:0000313" key="1">
    <source>
        <dbReference type="EMBL" id="TLS36899.1"/>
    </source>
</evidence>
<protein>
    <recommendedName>
        <fullName evidence="3">ATP-grasp domain-containing protein</fullName>
    </recommendedName>
</protein>
<dbReference type="OrthoDB" id="7869153at2"/>
<dbReference type="EMBL" id="SWLG01000008">
    <property type="protein sequence ID" value="TLS36899.1"/>
    <property type="molecule type" value="Genomic_DNA"/>
</dbReference>
<dbReference type="InterPro" id="IPR026838">
    <property type="entry name" value="YheC/D"/>
</dbReference>
<proteinExistence type="predicted"/>
<comment type="caution">
    <text evidence="1">The sequence shown here is derived from an EMBL/GenBank/DDBJ whole genome shotgun (WGS) entry which is preliminary data.</text>
</comment>
<dbReference type="SUPFAM" id="SSF56059">
    <property type="entry name" value="Glutathione synthetase ATP-binding domain-like"/>
    <property type="match status" value="1"/>
</dbReference>
<dbReference type="AlphaFoldDB" id="A0A5R9F328"/>
<dbReference type="RefSeq" id="WP_138127097.1">
    <property type="nucleotide sequence ID" value="NZ_SWLG01000008.1"/>
</dbReference>
<dbReference type="Pfam" id="PF14398">
    <property type="entry name" value="ATPgrasp_YheCD"/>
    <property type="match status" value="1"/>
</dbReference>
<name>A0A5R9F328_9BACL</name>
<gene>
    <name evidence="1" type="ORF">FCL54_13160</name>
</gene>
<organism evidence="1 2">
    <name type="scientific">Exobacillus caeni</name>
    <dbReference type="NCBI Taxonomy" id="2574798"/>
    <lineage>
        <taxon>Bacteria</taxon>
        <taxon>Bacillati</taxon>
        <taxon>Bacillota</taxon>
        <taxon>Bacilli</taxon>
        <taxon>Bacillales</taxon>
        <taxon>Guptibacillaceae</taxon>
        <taxon>Exobacillus</taxon>
    </lineage>
</organism>
<dbReference type="Proteomes" id="UP000308230">
    <property type="component" value="Unassembled WGS sequence"/>
</dbReference>
<keyword evidence="2" id="KW-1185">Reference proteome</keyword>
<evidence type="ECO:0000313" key="2">
    <source>
        <dbReference type="Proteomes" id="UP000308230"/>
    </source>
</evidence>
<sequence length="348" mass="40837">MKKINITKPLIGICVSNEKPMMVKLAKRRIVSFDENAQLITFMINDADFKNLRVKGEAWNKEDQEWIQGRFPFPDVIYIQAPLPLHTINKMKQITGHRVFNSFVFDKWEGWELLASDKEVKKHLPETKKLLNKRDLKKFLFRHKEVFLKPINGSTSKGIVRIKLDDQKGIEAFYRIKKTIMKHDRFPNFINFWKWFSNKFFNEKYLMQQSIQPFKWRNKPTDIRINLTKNKDGKWEEALSLLRVASNDSHIIPGLLTAFPLQYFNTTYKNLGKDLEWIEPAAKELGYKICKALDNSGHHIGDIGIDMGLDEQKNLWVYEVNSLPFPLPGVKDVSMTRPLEYAQYLASN</sequence>
<evidence type="ECO:0008006" key="3">
    <source>
        <dbReference type="Google" id="ProtNLM"/>
    </source>
</evidence>
<reference evidence="1 2" key="1">
    <citation type="submission" date="2019-04" db="EMBL/GenBank/DDBJ databases">
        <title>Bacillus caeni sp. nov., a bacterium isolated from mangrove sediment.</title>
        <authorList>
            <person name="Huang H."/>
            <person name="Mo K."/>
            <person name="Hu Y."/>
        </authorList>
    </citation>
    <scope>NUCLEOTIDE SEQUENCE [LARGE SCALE GENOMIC DNA]</scope>
    <source>
        <strain evidence="1 2">HB172195</strain>
    </source>
</reference>